<organism evidence="8 9">
    <name type="scientific">Paenalkalicoccus suaedae</name>
    <dbReference type="NCBI Taxonomy" id="2592382"/>
    <lineage>
        <taxon>Bacteria</taxon>
        <taxon>Bacillati</taxon>
        <taxon>Bacillota</taxon>
        <taxon>Bacilli</taxon>
        <taxon>Bacillales</taxon>
        <taxon>Bacillaceae</taxon>
        <taxon>Paenalkalicoccus</taxon>
    </lineage>
</organism>
<dbReference type="SUPFAM" id="SSF52096">
    <property type="entry name" value="ClpP/crotonase"/>
    <property type="match status" value="1"/>
</dbReference>
<dbReference type="NCBIfam" id="NF045542">
    <property type="entry name" value="Clp_rel_HeadMat"/>
    <property type="match status" value="1"/>
</dbReference>
<dbReference type="PRINTS" id="PR00127">
    <property type="entry name" value="CLPPROTEASEP"/>
</dbReference>
<keyword evidence="4" id="KW-0378">Hydrolase</keyword>
<keyword evidence="2" id="KW-0963">Cytoplasm</keyword>
<sequence length="342" mass="37678">MKRINIKGVIVDSDDQWLYDYLDMEATSPKKFADKLAEADEDEEIIVEINSGGGYVWAASEIYTKLRQHKGDVKIEIVGIAASAASFIACAGKVFISPTAQMMIHNAWTMASGDKNQMQGVSEMLKTTDEAITLAYADKTNLSQEELLDLMEKETWMSATKAKELGFADEIMFEKTSNQAVASANNTGLIPEAVLNKLKNELIDQRIVASAPKKEEETLKSVEELKNQYPDLHKQVTDEAFNAGIKAENNRLKEIEELSIGGAEDLVNKAKEDPSMTAEKLAMQIVKAQKDTGANYLNQVQEDAQELNELEGSDTSAKNSDAERSQNAKSLAEAMNKKRGGK</sequence>
<keyword evidence="9" id="KW-1185">Reference proteome</keyword>
<dbReference type="PANTHER" id="PTHR10381">
    <property type="entry name" value="ATP-DEPENDENT CLP PROTEASE PROTEOLYTIC SUBUNIT"/>
    <property type="match status" value="1"/>
</dbReference>
<proteinExistence type="inferred from homology"/>
<dbReference type="GO" id="GO:0051117">
    <property type="term" value="F:ATPase binding"/>
    <property type="evidence" value="ECO:0007669"/>
    <property type="project" value="TreeGrafter"/>
</dbReference>
<dbReference type="RefSeq" id="WP_176008287.1">
    <property type="nucleotide sequence ID" value="NZ_CP041372.2"/>
</dbReference>
<dbReference type="CDD" id="cd07016">
    <property type="entry name" value="S14_ClpP_1"/>
    <property type="match status" value="1"/>
</dbReference>
<evidence type="ECO:0000313" key="9">
    <source>
        <dbReference type="Proteomes" id="UP000318138"/>
    </source>
</evidence>
<comment type="similarity">
    <text evidence="1 6">Belongs to the peptidase S14 family.</text>
</comment>
<dbReference type="Gene3D" id="3.90.226.10">
    <property type="entry name" value="2-enoyl-CoA Hydratase, Chain A, domain 1"/>
    <property type="match status" value="1"/>
</dbReference>
<dbReference type="AlphaFoldDB" id="A0A859FB54"/>
<dbReference type="InterPro" id="IPR001907">
    <property type="entry name" value="ClpP"/>
</dbReference>
<dbReference type="Proteomes" id="UP000318138">
    <property type="component" value="Chromosome"/>
</dbReference>
<protein>
    <recommendedName>
        <fullName evidence="6">ATP-dependent Clp protease proteolytic subunit</fullName>
    </recommendedName>
</protein>
<keyword evidence="5" id="KW-0720">Serine protease</keyword>
<gene>
    <name evidence="8" type="ORF">FLK61_26160</name>
</gene>
<evidence type="ECO:0000256" key="4">
    <source>
        <dbReference type="ARBA" id="ARBA00022801"/>
    </source>
</evidence>
<dbReference type="GO" id="GO:0009368">
    <property type="term" value="C:endopeptidase Clp complex"/>
    <property type="evidence" value="ECO:0007669"/>
    <property type="project" value="TreeGrafter"/>
</dbReference>
<dbReference type="InterPro" id="IPR023562">
    <property type="entry name" value="ClpP/TepA"/>
</dbReference>
<evidence type="ECO:0000313" key="8">
    <source>
        <dbReference type="EMBL" id="QKS70247.1"/>
    </source>
</evidence>
<dbReference type="InterPro" id="IPR029045">
    <property type="entry name" value="ClpP/crotonase-like_dom_sf"/>
</dbReference>
<dbReference type="EMBL" id="CP041372">
    <property type="protein sequence ID" value="QKS70247.1"/>
    <property type="molecule type" value="Genomic_DNA"/>
</dbReference>
<keyword evidence="3 8" id="KW-0645">Protease</keyword>
<evidence type="ECO:0000256" key="2">
    <source>
        <dbReference type="ARBA" id="ARBA00022490"/>
    </source>
</evidence>
<dbReference type="Pfam" id="PF00574">
    <property type="entry name" value="CLP_protease"/>
    <property type="match status" value="1"/>
</dbReference>
<evidence type="ECO:0000256" key="3">
    <source>
        <dbReference type="ARBA" id="ARBA00022670"/>
    </source>
</evidence>
<feature type="region of interest" description="Disordered" evidence="7">
    <location>
        <begin position="305"/>
        <end position="342"/>
    </location>
</feature>
<evidence type="ECO:0000256" key="6">
    <source>
        <dbReference type="RuleBase" id="RU003567"/>
    </source>
</evidence>
<evidence type="ECO:0000256" key="5">
    <source>
        <dbReference type="ARBA" id="ARBA00022825"/>
    </source>
</evidence>
<evidence type="ECO:0000256" key="1">
    <source>
        <dbReference type="ARBA" id="ARBA00007039"/>
    </source>
</evidence>
<dbReference type="GO" id="GO:0004176">
    <property type="term" value="F:ATP-dependent peptidase activity"/>
    <property type="evidence" value="ECO:0007669"/>
    <property type="project" value="InterPro"/>
</dbReference>
<name>A0A859FB54_9BACI</name>
<dbReference type="KEGG" id="psua:FLK61_26160"/>
<dbReference type="GO" id="GO:0006515">
    <property type="term" value="P:protein quality control for misfolded or incompletely synthesized proteins"/>
    <property type="evidence" value="ECO:0007669"/>
    <property type="project" value="TreeGrafter"/>
</dbReference>
<dbReference type="PANTHER" id="PTHR10381:SF70">
    <property type="entry name" value="ATP-DEPENDENT CLP PROTEASE PROTEOLYTIC SUBUNIT"/>
    <property type="match status" value="1"/>
</dbReference>
<accession>A0A859FB54</accession>
<reference evidence="9" key="1">
    <citation type="submission" date="2019-07" db="EMBL/GenBank/DDBJ databases">
        <title>Bacillus alkalisoli sp. nov. isolated from saline soil.</title>
        <authorList>
            <person name="Sun J.-Q."/>
            <person name="Xu L."/>
        </authorList>
    </citation>
    <scope>NUCLEOTIDE SEQUENCE [LARGE SCALE GENOMIC DNA]</scope>
    <source>
        <strain evidence="9">M4U3P1</strain>
    </source>
</reference>
<dbReference type="GO" id="GO:0004252">
    <property type="term" value="F:serine-type endopeptidase activity"/>
    <property type="evidence" value="ECO:0007669"/>
    <property type="project" value="InterPro"/>
</dbReference>
<evidence type="ECO:0000256" key="7">
    <source>
        <dbReference type="SAM" id="MobiDB-lite"/>
    </source>
</evidence>